<protein>
    <submittedName>
        <fullName evidence="2">AC transposase</fullName>
    </submittedName>
</protein>
<feature type="domain" description="hAT-like transposase RNase-H fold" evidence="1">
    <location>
        <begin position="127"/>
        <end position="231"/>
    </location>
</feature>
<dbReference type="OMA" id="ENDHAEF"/>
<evidence type="ECO:0000313" key="2">
    <source>
        <dbReference type="EMBL" id="KYP49139.1"/>
    </source>
</evidence>
<organism evidence="2 3">
    <name type="scientific">Cajanus cajan</name>
    <name type="common">Pigeon pea</name>
    <name type="synonym">Cajanus indicus</name>
    <dbReference type="NCBI Taxonomy" id="3821"/>
    <lineage>
        <taxon>Eukaryota</taxon>
        <taxon>Viridiplantae</taxon>
        <taxon>Streptophyta</taxon>
        <taxon>Embryophyta</taxon>
        <taxon>Tracheophyta</taxon>
        <taxon>Spermatophyta</taxon>
        <taxon>Magnoliopsida</taxon>
        <taxon>eudicotyledons</taxon>
        <taxon>Gunneridae</taxon>
        <taxon>Pentapetalae</taxon>
        <taxon>rosids</taxon>
        <taxon>fabids</taxon>
        <taxon>Fabales</taxon>
        <taxon>Fabaceae</taxon>
        <taxon>Papilionoideae</taxon>
        <taxon>50 kb inversion clade</taxon>
        <taxon>NPAAA clade</taxon>
        <taxon>indigoferoid/millettioid clade</taxon>
        <taxon>Phaseoleae</taxon>
        <taxon>Cajanus</taxon>
    </lineage>
</organism>
<dbReference type="EMBL" id="KQ483483">
    <property type="protein sequence ID" value="KYP49139.1"/>
    <property type="molecule type" value="Genomic_DNA"/>
</dbReference>
<dbReference type="STRING" id="3821.A0A151S2X7"/>
<dbReference type="AlphaFoldDB" id="A0A151S2X7"/>
<name>A0A151S2X7_CAJCA</name>
<evidence type="ECO:0000259" key="1">
    <source>
        <dbReference type="Pfam" id="PF14372"/>
    </source>
</evidence>
<sequence length="236" mass="27938">MRCCAHILNLVVNDGLKDVHNSIASIQTTVRFVSYDKIMLCFSLCSLHIDVFFSHRIICGCFRWNSTYMMLHVAEKFQVAFEKLDFEDSSYVEVFGITGPPTIVDWENVRAFLNFLKIFYEATKVFSTSSHVSLHVAFHQLSSIYFELKQSAMNLNTIFAMMGFDIKKKYEKYWGNINNINQLSYFGVIFDPRYKFEFVDWSFKEMYLDDANFAKKFSTSLKENLFHMYNWYKIDY</sequence>
<dbReference type="SUPFAM" id="SSF53098">
    <property type="entry name" value="Ribonuclease H-like"/>
    <property type="match status" value="1"/>
</dbReference>
<dbReference type="PANTHER" id="PTHR23272:SF161">
    <property type="entry name" value="ZINC FINGER BED DOMAIN-CONTAINING PROTEIN RICESLEEPER 1-LIKE"/>
    <property type="match status" value="1"/>
</dbReference>
<gene>
    <name evidence="2" type="ORF">KK1_029171</name>
</gene>
<dbReference type="Pfam" id="PF14372">
    <property type="entry name" value="hAT-like_RNase-H"/>
    <property type="match status" value="1"/>
</dbReference>
<dbReference type="PANTHER" id="PTHR23272">
    <property type="entry name" value="BED FINGER-RELATED"/>
    <property type="match status" value="1"/>
</dbReference>
<dbReference type="GO" id="GO:0003677">
    <property type="term" value="F:DNA binding"/>
    <property type="evidence" value="ECO:0007669"/>
    <property type="project" value="InterPro"/>
</dbReference>
<proteinExistence type="predicted"/>
<dbReference type="InterPro" id="IPR025525">
    <property type="entry name" value="hAT-like_transposase_RNase-H"/>
</dbReference>
<dbReference type="Gramene" id="C.cajan_28314.t">
    <property type="protein sequence ID" value="C.cajan_28314.t"/>
    <property type="gene ID" value="C.cajan_28314"/>
</dbReference>
<accession>A0A151S2X7</accession>
<dbReference type="InterPro" id="IPR012337">
    <property type="entry name" value="RNaseH-like_sf"/>
</dbReference>
<evidence type="ECO:0000313" key="3">
    <source>
        <dbReference type="Proteomes" id="UP000075243"/>
    </source>
</evidence>
<dbReference type="Proteomes" id="UP000075243">
    <property type="component" value="Unassembled WGS sequence"/>
</dbReference>
<keyword evidence="3" id="KW-1185">Reference proteome</keyword>
<reference evidence="2" key="1">
    <citation type="journal article" date="2012" name="Nat. Biotechnol.">
        <title>Draft genome sequence of pigeonpea (Cajanus cajan), an orphan legume crop of resource-poor farmers.</title>
        <authorList>
            <person name="Varshney R.K."/>
            <person name="Chen W."/>
            <person name="Li Y."/>
            <person name="Bharti A.K."/>
            <person name="Saxena R.K."/>
            <person name="Schlueter J.A."/>
            <person name="Donoghue M.T."/>
            <person name="Azam S."/>
            <person name="Fan G."/>
            <person name="Whaley A.M."/>
            <person name="Farmer A.D."/>
            <person name="Sheridan J."/>
            <person name="Iwata A."/>
            <person name="Tuteja R."/>
            <person name="Penmetsa R.V."/>
            <person name="Wu W."/>
            <person name="Upadhyaya H.D."/>
            <person name="Yang S.P."/>
            <person name="Shah T."/>
            <person name="Saxena K.B."/>
            <person name="Michael T."/>
            <person name="McCombie W.R."/>
            <person name="Yang B."/>
            <person name="Zhang G."/>
            <person name="Yang H."/>
            <person name="Wang J."/>
            <person name="Spillane C."/>
            <person name="Cook D.R."/>
            <person name="May G.D."/>
            <person name="Xu X."/>
            <person name="Jackson S.A."/>
        </authorList>
    </citation>
    <scope>NUCLEOTIDE SEQUENCE [LARGE SCALE GENOMIC DNA]</scope>
</reference>